<dbReference type="KEGG" id="cbae:COR50_16010"/>
<dbReference type="EMBL" id="CP023777">
    <property type="protein sequence ID" value="ATL48544.1"/>
    <property type="molecule type" value="Genomic_DNA"/>
</dbReference>
<keyword evidence="2" id="KW-1185">Reference proteome</keyword>
<organism evidence="1 2">
    <name type="scientific">Chitinophaga caeni</name>
    <dbReference type="NCBI Taxonomy" id="2029983"/>
    <lineage>
        <taxon>Bacteria</taxon>
        <taxon>Pseudomonadati</taxon>
        <taxon>Bacteroidota</taxon>
        <taxon>Chitinophagia</taxon>
        <taxon>Chitinophagales</taxon>
        <taxon>Chitinophagaceae</taxon>
        <taxon>Chitinophaga</taxon>
    </lineage>
</organism>
<dbReference type="AlphaFoldDB" id="A0A291QXF5"/>
<dbReference type="RefSeq" id="WP_098194917.1">
    <property type="nucleotide sequence ID" value="NZ_CP023777.1"/>
</dbReference>
<protein>
    <submittedName>
        <fullName evidence="1">Uncharacterized protein</fullName>
    </submittedName>
</protein>
<accession>A0A291QXF5</accession>
<reference evidence="1 2" key="1">
    <citation type="submission" date="2017-10" db="EMBL/GenBank/DDBJ databases">
        <title>Paenichitinophaga pekingensis gen. nov., sp. nov., isolated from activated sludge.</title>
        <authorList>
            <person name="Jin D."/>
            <person name="Kong X."/>
            <person name="Deng Y."/>
            <person name="Bai Z."/>
        </authorList>
    </citation>
    <scope>NUCLEOTIDE SEQUENCE [LARGE SCALE GENOMIC DNA]</scope>
    <source>
        <strain evidence="1 2">13</strain>
    </source>
</reference>
<gene>
    <name evidence="1" type="ORF">COR50_16010</name>
</gene>
<proteinExistence type="predicted"/>
<sequence>MKRPQLSWELMENEQCYTIAEIKRYYHYILMALVTSPEFESWAPNQRADAITLVQAGKQLMMDHCCIGE</sequence>
<evidence type="ECO:0000313" key="2">
    <source>
        <dbReference type="Proteomes" id="UP000220133"/>
    </source>
</evidence>
<dbReference type="Proteomes" id="UP000220133">
    <property type="component" value="Chromosome"/>
</dbReference>
<name>A0A291QXF5_9BACT</name>
<evidence type="ECO:0000313" key="1">
    <source>
        <dbReference type="EMBL" id="ATL48544.1"/>
    </source>
</evidence>